<accession>A0A1I7WNZ3</accession>
<sequence length="130" mass="14363">MIIAFLSGCDYIHASKVMVGNNMFICTQGPLAATAAHFWAMVIQENVKLIVMLCRLIEDGKEKTFEYLPKTTGGKKIIGDFSIVCTLRTALPELDAVSHSILKVTYKGKTETHGDNVENTKRSKNACHTE</sequence>
<dbReference type="Pfam" id="PF00102">
    <property type="entry name" value="Y_phosphatase"/>
    <property type="match status" value="1"/>
</dbReference>
<evidence type="ECO:0000313" key="2">
    <source>
        <dbReference type="Proteomes" id="UP000095283"/>
    </source>
</evidence>
<proteinExistence type="predicted"/>
<dbReference type="AlphaFoldDB" id="A0A1I7WNZ3"/>
<dbReference type="InterPro" id="IPR000242">
    <property type="entry name" value="PTP_cat"/>
</dbReference>
<dbReference type="InterPro" id="IPR052782">
    <property type="entry name" value="Oocyte-zygote_transition_reg"/>
</dbReference>
<reference evidence="3" key="1">
    <citation type="submission" date="2016-11" db="UniProtKB">
        <authorList>
            <consortium name="WormBaseParasite"/>
        </authorList>
    </citation>
    <scope>IDENTIFICATION</scope>
</reference>
<keyword evidence="2" id="KW-1185">Reference proteome</keyword>
<name>A0A1I7WNZ3_HETBA</name>
<evidence type="ECO:0000259" key="1">
    <source>
        <dbReference type="PROSITE" id="PS50055"/>
    </source>
</evidence>
<dbReference type="SUPFAM" id="SSF52799">
    <property type="entry name" value="(Phosphotyrosine protein) phosphatases II"/>
    <property type="match status" value="1"/>
</dbReference>
<dbReference type="Proteomes" id="UP000095283">
    <property type="component" value="Unplaced"/>
</dbReference>
<protein>
    <submittedName>
        <fullName evidence="3">Tyrosine-protein phosphatase domain-containing protein</fullName>
    </submittedName>
</protein>
<dbReference type="PROSITE" id="PS50055">
    <property type="entry name" value="TYR_PHOSPHATASE_PTP"/>
    <property type="match status" value="1"/>
</dbReference>
<dbReference type="Gene3D" id="3.90.190.10">
    <property type="entry name" value="Protein tyrosine phosphatase superfamily"/>
    <property type="match status" value="1"/>
</dbReference>
<feature type="domain" description="Tyrosine-protein phosphatase" evidence="1">
    <location>
        <begin position="1"/>
        <end position="83"/>
    </location>
</feature>
<dbReference type="GO" id="GO:0004725">
    <property type="term" value="F:protein tyrosine phosphatase activity"/>
    <property type="evidence" value="ECO:0007669"/>
    <property type="project" value="InterPro"/>
</dbReference>
<evidence type="ECO:0000313" key="3">
    <source>
        <dbReference type="WBParaSite" id="Hba_06861"/>
    </source>
</evidence>
<dbReference type="InterPro" id="IPR029021">
    <property type="entry name" value="Prot-tyrosine_phosphatase-like"/>
</dbReference>
<dbReference type="WBParaSite" id="Hba_06861">
    <property type="protein sequence ID" value="Hba_06861"/>
    <property type="gene ID" value="Hba_06861"/>
</dbReference>
<dbReference type="PANTHER" id="PTHR46163">
    <property type="entry name" value="TYROSINE-PROTEIN PHOSPHATASE-RELATED"/>
    <property type="match status" value="1"/>
</dbReference>
<organism evidence="2 3">
    <name type="scientific">Heterorhabditis bacteriophora</name>
    <name type="common">Entomopathogenic nematode worm</name>
    <dbReference type="NCBI Taxonomy" id="37862"/>
    <lineage>
        <taxon>Eukaryota</taxon>
        <taxon>Metazoa</taxon>
        <taxon>Ecdysozoa</taxon>
        <taxon>Nematoda</taxon>
        <taxon>Chromadorea</taxon>
        <taxon>Rhabditida</taxon>
        <taxon>Rhabditina</taxon>
        <taxon>Rhabditomorpha</taxon>
        <taxon>Strongyloidea</taxon>
        <taxon>Heterorhabditidae</taxon>
        <taxon>Heterorhabditis</taxon>
    </lineage>
</organism>